<dbReference type="OrthoDB" id="9786584at2"/>
<comment type="similarity">
    <text evidence="2">Belongs to the hyi family.</text>
</comment>
<dbReference type="PIRSF" id="PIRSF006241">
    <property type="entry name" value="HyI"/>
    <property type="match status" value="1"/>
</dbReference>
<organism evidence="5 6">
    <name type="scientific">Amnimonas aquatica</name>
    <dbReference type="NCBI Taxonomy" id="2094561"/>
    <lineage>
        <taxon>Bacteria</taxon>
        <taxon>Pseudomonadati</taxon>
        <taxon>Pseudomonadota</taxon>
        <taxon>Gammaproteobacteria</taxon>
        <taxon>Moraxellales</taxon>
        <taxon>Moraxellaceae</taxon>
        <taxon>Amnimonas</taxon>
    </lineage>
</organism>
<protein>
    <submittedName>
        <fullName evidence="5">Hydroxypyruvate isomerase</fullName>
    </submittedName>
</protein>
<dbReference type="Pfam" id="PF01261">
    <property type="entry name" value="AP_endonuc_2"/>
    <property type="match status" value="1"/>
</dbReference>
<proteinExistence type="inferred from homology"/>
<dbReference type="SUPFAM" id="SSF51658">
    <property type="entry name" value="Xylose isomerase-like"/>
    <property type="match status" value="1"/>
</dbReference>
<feature type="active site" description="Proton donor/acceptor" evidence="3">
    <location>
        <position position="143"/>
    </location>
</feature>
<gene>
    <name evidence="5" type="ORF">C5O18_07900</name>
</gene>
<keyword evidence="5" id="KW-0670">Pyruvate</keyword>
<sequence>MLRFTANLSLLFTELPLIRRFAAARAAGFSAVEIQFPYELGIGEIQRELDTHELELVLINVPAGDLMQGGCGLAGVPGREQEFRRAVMQALPYASQLGVRCVNVLAGRQHEDADLLQCLHTLTANARYAAEALHSIDVTTTLEAINTTDMPGFLISNIAQMQEILEAADHPTLKMQFDCYHMAMMGEDILGGLSENIADIGHIQFADTPGRGAPGTGAMDYEAIFASIAALPYRGWCGAEYRPGPDGTEASLAGWQHWR</sequence>
<feature type="domain" description="Xylose isomerase-like TIM barrel" evidence="4">
    <location>
        <begin position="21"/>
        <end position="253"/>
    </location>
</feature>
<dbReference type="PANTHER" id="PTHR43489:SF6">
    <property type="entry name" value="HYDROXYPYRUVATE ISOMERASE-RELATED"/>
    <property type="match status" value="1"/>
</dbReference>
<reference evidence="6" key="1">
    <citation type="submission" date="2018-02" db="EMBL/GenBank/DDBJ databases">
        <title>Genome sequencing of Solimonas sp. HR-BB.</title>
        <authorList>
            <person name="Lee Y."/>
            <person name="Jeon C.O."/>
        </authorList>
    </citation>
    <scope>NUCLEOTIDE SEQUENCE [LARGE SCALE GENOMIC DNA]</scope>
    <source>
        <strain evidence="6">HR-E</strain>
    </source>
</reference>
<dbReference type="InterPro" id="IPR050417">
    <property type="entry name" value="Sugar_Epim/Isomerase"/>
</dbReference>
<dbReference type="GO" id="GO:0008903">
    <property type="term" value="F:hydroxypyruvate isomerase activity"/>
    <property type="evidence" value="ECO:0007669"/>
    <property type="project" value="TreeGrafter"/>
</dbReference>
<dbReference type="EMBL" id="PTQZ01000206">
    <property type="protein sequence ID" value="PQA36595.1"/>
    <property type="molecule type" value="Genomic_DNA"/>
</dbReference>
<feature type="active site" description="Proton donor/acceptor" evidence="3">
    <location>
        <position position="240"/>
    </location>
</feature>
<evidence type="ECO:0000313" key="5">
    <source>
        <dbReference type="EMBL" id="PQA36595.1"/>
    </source>
</evidence>
<keyword evidence="6" id="KW-1185">Reference proteome</keyword>
<dbReference type="Gene3D" id="3.20.20.150">
    <property type="entry name" value="Divalent-metal-dependent TIM barrel enzymes"/>
    <property type="match status" value="1"/>
</dbReference>
<evidence type="ECO:0000313" key="6">
    <source>
        <dbReference type="Proteomes" id="UP000243900"/>
    </source>
</evidence>
<dbReference type="RefSeq" id="WP_105192960.1">
    <property type="nucleotide sequence ID" value="NZ_PTQZ01000206.1"/>
</dbReference>
<dbReference type="GO" id="GO:0046487">
    <property type="term" value="P:glyoxylate metabolic process"/>
    <property type="evidence" value="ECO:0007669"/>
    <property type="project" value="TreeGrafter"/>
</dbReference>
<comment type="caution">
    <text evidence="5">The sequence shown here is derived from an EMBL/GenBank/DDBJ whole genome shotgun (WGS) entry which is preliminary data.</text>
</comment>
<evidence type="ECO:0000256" key="2">
    <source>
        <dbReference type="PIRNR" id="PIRNR006241"/>
    </source>
</evidence>
<keyword evidence="1 2" id="KW-0413">Isomerase</keyword>
<dbReference type="PANTHER" id="PTHR43489">
    <property type="entry name" value="ISOMERASE"/>
    <property type="match status" value="1"/>
</dbReference>
<dbReference type="InterPro" id="IPR026040">
    <property type="entry name" value="HyI-like"/>
</dbReference>
<dbReference type="InterPro" id="IPR036237">
    <property type="entry name" value="Xyl_isomerase-like_sf"/>
</dbReference>
<dbReference type="Proteomes" id="UP000243900">
    <property type="component" value="Unassembled WGS sequence"/>
</dbReference>
<evidence type="ECO:0000259" key="4">
    <source>
        <dbReference type="Pfam" id="PF01261"/>
    </source>
</evidence>
<evidence type="ECO:0000256" key="1">
    <source>
        <dbReference type="ARBA" id="ARBA00023235"/>
    </source>
</evidence>
<dbReference type="AlphaFoldDB" id="A0A2P6ARE1"/>
<name>A0A2P6ARE1_9GAMM</name>
<accession>A0A2P6ARE1</accession>
<evidence type="ECO:0000256" key="3">
    <source>
        <dbReference type="PIRSR" id="PIRSR006241-50"/>
    </source>
</evidence>
<dbReference type="InterPro" id="IPR013022">
    <property type="entry name" value="Xyl_isomerase-like_TIM-brl"/>
</dbReference>